<gene>
    <name evidence="1" type="ORF">SDC9_111553</name>
</gene>
<proteinExistence type="predicted"/>
<sequence length="463" mass="55564">MYLDRVLDSIKLCQEAGSLSIENWIQRISPAIEYINEYTDQDHTRYFPIDYAEILQVYDPRLLYKYYFYIVETENWFLASYLFRYILRSLNFDQDEDIALALTALDEYSLDELRSMAKENTNVRRVLEIIEVSIGEIEYPKNESSNTSLEPQAHDYSLVEPDTFFELVKSIDSNWEKDNFLVNCFKRWLDEKRYDNDKIYRTFVEYINEHGKKSVSYRVLDVLFPLIYEFEGNMAFKYLDSLEFDWKKDEILANCITFWLDKQKYDKNKIYQVLVEYINKRGLKNLSYSVLDILFPLTYEFDSSMAFEYVCLAQAEYYWFTDTTYREKFIEKCNFVKKYYPERYMEFYSESIKRSFNILGRKGGFFVPTPRSIEFFSIFEELETMEKITDASVKFVDFLMGDLEFPPVKWTDIGDIDKIDLLLQRLEYPNEFVVEGAMLGLDKLKENPLMHEIILKKIESNKE</sequence>
<name>A0A645BH14_9ZZZZ</name>
<evidence type="ECO:0000313" key="1">
    <source>
        <dbReference type="EMBL" id="MPM64665.1"/>
    </source>
</evidence>
<dbReference type="AlphaFoldDB" id="A0A645BH14"/>
<accession>A0A645BH14</accession>
<reference evidence="1" key="1">
    <citation type="submission" date="2019-08" db="EMBL/GenBank/DDBJ databases">
        <authorList>
            <person name="Kucharzyk K."/>
            <person name="Murdoch R.W."/>
            <person name="Higgins S."/>
            <person name="Loffler F."/>
        </authorList>
    </citation>
    <scope>NUCLEOTIDE SEQUENCE</scope>
</reference>
<organism evidence="1">
    <name type="scientific">bioreactor metagenome</name>
    <dbReference type="NCBI Taxonomy" id="1076179"/>
    <lineage>
        <taxon>unclassified sequences</taxon>
        <taxon>metagenomes</taxon>
        <taxon>ecological metagenomes</taxon>
    </lineage>
</organism>
<dbReference type="EMBL" id="VSSQ01020079">
    <property type="protein sequence ID" value="MPM64665.1"/>
    <property type="molecule type" value="Genomic_DNA"/>
</dbReference>
<protein>
    <submittedName>
        <fullName evidence="1">Uncharacterized protein</fullName>
    </submittedName>
</protein>
<comment type="caution">
    <text evidence="1">The sequence shown here is derived from an EMBL/GenBank/DDBJ whole genome shotgun (WGS) entry which is preliminary data.</text>
</comment>